<keyword evidence="5" id="KW-0408">Iron</keyword>
<dbReference type="PROSITE" id="PS51918">
    <property type="entry name" value="RADICAL_SAM"/>
    <property type="match status" value="1"/>
</dbReference>
<dbReference type="SFLD" id="SFLDS00029">
    <property type="entry name" value="Radical_SAM"/>
    <property type="match status" value="1"/>
</dbReference>
<evidence type="ECO:0000256" key="4">
    <source>
        <dbReference type="ARBA" id="ARBA00022723"/>
    </source>
</evidence>
<proteinExistence type="predicted"/>
<keyword evidence="3" id="KW-0949">S-adenosyl-L-methionine</keyword>
<dbReference type="InterPro" id="IPR013785">
    <property type="entry name" value="Aldolase_TIM"/>
</dbReference>
<organism evidence="8 9">
    <name type="scientific">Desulfoluna spongiiphila</name>
    <dbReference type="NCBI Taxonomy" id="419481"/>
    <lineage>
        <taxon>Bacteria</taxon>
        <taxon>Pseudomonadati</taxon>
        <taxon>Thermodesulfobacteriota</taxon>
        <taxon>Desulfobacteria</taxon>
        <taxon>Desulfobacterales</taxon>
        <taxon>Desulfolunaceae</taxon>
        <taxon>Desulfoluna</taxon>
    </lineage>
</organism>
<reference evidence="8 9" key="1">
    <citation type="submission" date="2016-10" db="EMBL/GenBank/DDBJ databases">
        <authorList>
            <person name="de Groot N.N."/>
        </authorList>
    </citation>
    <scope>NUCLEOTIDE SEQUENCE [LARGE SCALE GENOMIC DNA]</scope>
    <source>
        <strain evidence="8 9">AA1</strain>
    </source>
</reference>
<evidence type="ECO:0000313" key="8">
    <source>
        <dbReference type="EMBL" id="SCX91262.1"/>
    </source>
</evidence>
<evidence type="ECO:0000313" key="9">
    <source>
        <dbReference type="Proteomes" id="UP000198870"/>
    </source>
</evidence>
<gene>
    <name evidence="8" type="ORF">SAMN05216233_10293</name>
</gene>
<keyword evidence="6" id="KW-0411">Iron-sulfur</keyword>
<dbReference type="OrthoDB" id="9772409at2"/>
<dbReference type="PANTHER" id="PTHR11228:SF7">
    <property type="entry name" value="PQQA PEPTIDE CYCLASE"/>
    <property type="match status" value="1"/>
</dbReference>
<dbReference type="GO" id="GO:0046872">
    <property type="term" value="F:metal ion binding"/>
    <property type="evidence" value="ECO:0007669"/>
    <property type="project" value="UniProtKB-KW"/>
</dbReference>
<evidence type="ECO:0000256" key="3">
    <source>
        <dbReference type="ARBA" id="ARBA00022691"/>
    </source>
</evidence>
<evidence type="ECO:0000256" key="2">
    <source>
        <dbReference type="ARBA" id="ARBA00022485"/>
    </source>
</evidence>
<dbReference type="InterPro" id="IPR007197">
    <property type="entry name" value="rSAM"/>
</dbReference>
<dbReference type="STRING" id="419481.SAMN05216233_10293"/>
<keyword evidence="9" id="KW-1185">Reference proteome</keyword>
<feature type="domain" description="Radical SAM core" evidence="7">
    <location>
        <begin position="8"/>
        <end position="225"/>
    </location>
</feature>
<protein>
    <submittedName>
        <fullName evidence="8">Radical SAM superfamily enzyme, MoaA/NifB/PqqE/SkfB family</fullName>
    </submittedName>
</protein>
<evidence type="ECO:0000256" key="5">
    <source>
        <dbReference type="ARBA" id="ARBA00023004"/>
    </source>
</evidence>
<name>A0A1G5BM26_9BACT</name>
<dbReference type="RefSeq" id="WP_092208361.1">
    <property type="nucleotide sequence ID" value="NZ_FMUX01000002.1"/>
</dbReference>
<dbReference type="Pfam" id="PF04055">
    <property type="entry name" value="Radical_SAM"/>
    <property type="match status" value="1"/>
</dbReference>
<dbReference type="InterPro" id="IPR023885">
    <property type="entry name" value="4Fe4S-binding_SPASM_dom"/>
</dbReference>
<dbReference type="EMBL" id="FMUX01000002">
    <property type="protein sequence ID" value="SCX91262.1"/>
    <property type="molecule type" value="Genomic_DNA"/>
</dbReference>
<dbReference type="SFLD" id="SFLDG01387">
    <property type="entry name" value="BtrN-like_SPASM_domain_contain"/>
    <property type="match status" value="1"/>
</dbReference>
<dbReference type="InterPro" id="IPR050377">
    <property type="entry name" value="Radical_SAM_PqqE_MftC-like"/>
</dbReference>
<evidence type="ECO:0000259" key="7">
    <source>
        <dbReference type="PROSITE" id="PS51918"/>
    </source>
</evidence>
<evidence type="ECO:0000256" key="6">
    <source>
        <dbReference type="ARBA" id="ARBA00023014"/>
    </source>
</evidence>
<keyword evidence="4" id="KW-0479">Metal-binding</keyword>
<dbReference type="SFLD" id="SFLDG01067">
    <property type="entry name" value="SPASM/twitch_domain_containing"/>
    <property type="match status" value="1"/>
</dbReference>
<dbReference type="InterPro" id="IPR058240">
    <property type="entry name" value="rSAM_sf"/>
</dbReference>
<dbReference type="GO" id="GO:0003824">
    <property type="term" value="F:catalytic activity"/>
    <property type="evidence" value="ECO:0007669"/>
    <property type="project" value="InterPro"/>
</dbReference>
<comment type="cofactor">
    <cofactor evidence="1">
        <name>[4Fe-4S] cluster</name>
        <dbReference type="ChEBI" id="CHEBI:49883"/>
    </cofactor>
</comment>
<dbReference type="Gene3D" id="3.20.20.70">
    <property type="entry name" value="Aldolase class I"/>
    <property type="match status" value="1"/>
</dbReference>
<dbReference type="Pfam" id="PF13186">
    <property type="entry name" value="SPASM"/>
    <property type="match status" value="1"/>
</dbReference>
<accession>A0A1G5BM26</accession>
<evidence type="ECO:0000256" key="1">
    <source>
        <dbReference type="ARBA" id="ARBA00001966"/>
    </source>
</evidence>
<dbReference type="CDD" id="cd01335">
    <property type="entry name" value="Radical_SAM"/>
    <property type="match status" value="1"/>
</dbReference>
<dbReference type="AlphaFoldDB" id="A0A1G5BM26"/>
<dbReference type="GO" id="GO:0051536">
    <property type="term" value="F:iron-sulfur cluster binding"/>
    <property type="evidence" value="ECO:0007669"/>
    <property type="project" value="UniProtKB-KW"/>
</dbReference>
<dbReference type="PANTHER" id="PTHR11228">
    <property type="entry name" value="RADICAL SAM DOMAIN PROTEIN"/>
    <property type="match status" value="1"/>
</dbReference>
<dbReference type="Proteomes" id="UP000198870">
    <property type="component" value="Unassembled WGS sequence"/>
</dbReference>
<keyword evidence="2" id="KW-0004">4Fe-4S</keyword>
<dbReference type="SUPFAM" id="SSF102114">
    <property type="entry name" value="Radical SAM enzymes"/>
    <property type="match status" value="1"/>
</dbReference>
<sequence length="373" mass="42880">MWKTPWQRTRLDWLQIEVSSVCTNACMYCPQTAYESCWENRFLAPEQIDAILPFLHPKTYIHLQGWGEPFAHPELVSIIKNLKEKGFKVGTTTSGTMLDDDTMEALVDMGLDLIAFSTAGCSSKENDPIRQGTSLEQVIRCIDTIQTCKAARRAAFPRVHVAQMLLRSSLPHLDTYPAFWRQLHVDQVVLSSLSLVTRPELQKEACLADTMEEWDDLKRKFYDMRSIAGLQNVLRFHLVSPFMLFNHCTENIAKSAVIASDGTVAPCVMSSLPVTGQARHWAHGRSAPKESLHWENIRDRNFRDIWKQKPYNAFRRQKERSDGPCRTCLKRSVETMETAYQIVPESMTCRWQIIQEANAERDAIRRMEKAMKP</sequence>
<dbReference type="InterPro" id="IPR034391">
    <property type="entry name" value="AdoMet-like_SPASM_containing"/>
</dbReference>